<feature type="transmembrane region" description="Helical" evidence="9">
    <location>
        <begin position="324"/>
        <end position="350"/>
    </location>
</feature>
<evidence type="ECO:0000256" key="8">
    <source>
        <dbReference type="SAM" id="MobiDB-lite"/>
    </source>
</evidence>
<feature type="transmembrane region" description="Helical" evidence="9">
    <location>
        <begin position="46"/>
        <end position="68"/>
    </location>
</feature>
<evidence type="ECO:0000256" key="5">
    <source>
        <dbReference type="ARBA" id="ARBA00022989"/>
    </source>
</evidence>
<keyword evidence="11" id="KW-1185">Reference proteome</keyword>
<dbReference type="PANTHER" id="PTHR22926">
    <property type="entry name" value="PHOSPHO-N-ACETYLMURAMOYL-PENTAPEPTIDE-TRANSFERASE"/>
    <property type="match status" value="1"/>
</dbReference>
<keyword evidence="7" id="KW-0479">Metal-binding</keyword>
<dbReference type="GO" id="GO:0071555">
    <property type="term" value="P:cell wall organization"/>
    <property type="evidence" value="ECO:0007669"/>
    <property type="project" value="TreeGrafter"/>
</dbReference>
<evidence type="ECO:0000313" key="10">
    <source>
        <dbReference type="EMBL" id="QEG34712.1"/>
    </source>
</evidence>
<dbReference type="GO" id="GO:0005886">
    <property type="term" value="C:plasma membrane"/>
    <property type="evidence" value="ECO:0007669"/>
    <property type="project" value="UniProtKB-SubCell"/>
</dbReference>
<comment type="subcellular location">
    <subcellularLocation>
        <location evidence="1">Cell membrane</location>
        <topology evidence="1">Multi-pass membrane protein</topology>
    </subcellularLocation>
</comment>
<dbReference type="InterPro" id="IPR000715">
    <property type="entry name" value="Glycosyl_transferase_4"/>
</dbReference>
<feature type="transmembrane region" description="Helical" evidence="9">
    <location>
        <begin position="138"/>
        <end position="156"/>
    </location>
</feature>
<accession>A0A5B9QB26</accession>
<evidence type="ECO:0000256" key="1">
    <source>
        <dbReference type="ARBA" id="ARBA00004651"/>
    </source>
</evidence>
<evidence type="ECO:0000256" key="9">
    <source>
        <dbReference type="SAM" id="Phobius"/>
    </source>
</evidence>
<evidence type="ECO:0000256" key="2">
    <source>
        <dbReference type="ARBA" id="ARBA00022475"/>
    </source>
</evidence>
<dbReference type="EC" id="2.7.8.33" evidence="10"/>
<keyword evidence="2" id="KW-1003">Cell membrane</keyword>
<dbReference type="GO" id="GO:0044038">
    <property type="term" value="P:cell wall macromolecule biosynthetic process"/>
    <property type="evidence" value="ECO:0007669"/>
    <property type="project" value="TreeGrafter"/>
</dbReference>
<dbReference type="GO" id="GO:0046872">
    <property type="term" value="F:metal ion binding"/>
    <property type="evidence" value="ECO:0007669"/>
    <property type="project" value="UniProtKB-KW"/>
</dbReference>
<feature type="binding site" evidence="7">
    <location>
        <position position="220"/>
    </location>
    <ligand>
        <name>Mg(2+)</name>
        <dbReference type="ChEBI" id="CHEBI:18420"/>
    </ligand>
</feature>
<evidence type="ECO:0000256" key="6">
    <source>
        <dbReference type="ARBA" id="ARBA00023136"/>
    </source>
</evidence>
<evidence type="ECO:0000256" key="4">
    <source>
        <dbReference type="ARBA" id="ARBA00022692"/>
    </source>
</evidence>
<feature type="transmembrane region" description="Helical" evidence="9">
    <location>
        <begin position="245"/>
        <end position="266"/>
    </location>
</feature>
<dbReference type="OrthoDB" id="9783652at2"/>
<dbReference type="CDD" id="cd06853">
    <property type="entry name" value="GT_WecA_like"/>
    <property type="match status" value="1"/>
</dbReference>
<dbReference type="GO" id="GO:0036380">
    <property type="term" value="F:UDP-N-acetylglucosamine-undecaprenyl-phosphate N-acetylglucosaminephosphotransferase activity"/>
    <property type="evidence" value="ECO:0007669"/>
    <property type="project" value="UniProtKB-EC"/>
</dbReference>
<keyword evidence="7" id="KW-0460">Magnesium</keyword>
<name>A0A5B9QB26_9BACT</name>
<sequence>MYYLLALGFIAAVVSYTLTNFIGSWAPRWGLVDRPDGHHKGHSREVALGGGLAVYLAAAVTFAVEYFSSSRLQELLGERQSLLSGLLLACAWIVGLGLYDDRFGMKGRYKLLGQLVATLIIIKSGLQIDRFVVFDQEFVLGPFAIPFTIFWLLGAVNSLNLLDGIDGLATTIGIILCSTITVIAVVFGRPEVALVAAVFVGSLVGFLRFNYPPAKMFLGDAGSMLIGLVVGSLAIGGSMKGPATVAMAAPLAMWALPIFDSVAAIMRRKLSGRSIYATDRGHLHHRLMAVFGKNTRVLAVVAVCCAVTCAGALISIFMKNDLVALLSIVSVLCILVVTQAFGHIEFVMLLSRLKSLAMSLVHSKGDREYSFRLQGERDWKLLWESVIEFAQKLDLIEVVLDVNLAAAQEGFHASWRRPSRTEKQERWSADVPLFSGDHVIGRLHVCGTRPQGMTSCETINQLMELLEPLEAEIVSTATDPERRDIRALSSTGISAPPSVSSSAPASAT</sequence>
<feature type="transmembrane region" description="Helical" evidence="9">
    <location>
        <begin position="6"/>
        <end position="26"/>
    </location>
</feature>
<dbReference type="KEGG" id="bgok:Pr1d_19940"/>
<feature type="transmembrane region" description="Helical" evidence="9">
    <location>
        <begin position="218"/>
        <end position="239"/>
    </location>
</feature>
<protein>
    <submittedName>
        <fullName evidence="10">WecA-like glycosyltransferase</fullName>
        <ecNumber evidence="10">2.7.8.33</ecNumber>
    </submittedName>
</protein>
<feature type="transmembrane region" description="Helical" evidence="9">
    <location>
        <begin position="80"/>
        <end position="99"/>
    </location>
</feature>
<feature type="compositionally biased region" description="Low complexity" evidence="8">
    <location>
        <begin position="494"/>
        <end position="508"/>
    </location>
</feature>
<dbReference type="PANTHER" id="PTHR22926:SF3">
    <property type="entry name" value="UNDECAPRENYL-PHOSPHATE ALPHA-N-ACETYLGLUCOSAMINYL 1-PHOSPHATE TRANSFERASE"/>
    <property type="match status" value="1"/>
</dbReference>
<comment type="cofactor">
    <cofactor evidence="7">
        <name>Mg(2+)</name>
        <dbReference type="ChEBI" id="CHEBI:18420"/>
    </cofactor>
</comment>
<feature type="transmembrane region" description="Helical" evidence="9">
    <location>
        <begin position="168"/>
        <end position="187"/>
    </location>
</feature>
<feature type="binding site" evidence="7">
    <location>
        <position position="160"/>
    </location>
    <ligand>
        <name>Mg(2+)</name>
        <dbReference type="ChEBI" id="CHEBI:18420"/>
    </ligand>
</feature>
<keyword evidence="5 9" id="KW-1133">Transmembrane helix</keyword>
<proteinExistence type="predicted"/>
<evidence type="ECO:0000256" key="7">
    <source>
        <dbReference type="PIRSR" id="PIRSR600715-1"/>
    </source>
</evidence>
<evidence type="ECO:0000256" key="3">
    <source>
        <dbReference type="ARBA" id="ARBA00022679"/>
    </source>
</evidence>
<feature type="transmembrane region" description="Helical" evidence="9">
    <location>
        <begin position="193"/>
        <end position="211"/>
    </location>
</feature>
<evidence type="ECO:0000313" key="11">
    <source>
        <dbReference type="Proteomes" id="UP000323917"/>
    </source>
</evidence>
<feature type="region of interest" description="Disordered" evidence="8">
    <location>
        <begin position="487"/>
        <end position="508"/>
    </location>
</feature>
<organism evidence="10 11">
    <name type="scientific">Bythopirellula goksoeyrii</name>
    <dbReference type="NCBI Taxonomy" id="1400387"/>
    <lineage>
        <taxon>Bacteria</taxon>
        <taxon>Pseudomonadati</taxon>
        <taxon>Planctomycetota</taxon>
        <taxon>Planctomycetia</taxon>
        <taxon>Pirellulales</taxon>
        <taxon>Lacipirellulaceae</taxon>
        <taxon>Bythopirellula</taxon>
    </lineage>
</organism>
<dbReference type="GO" id="GO:0009103">
    <property type="term" value="P:lipopolysaccharide biosynthetic process"/>
    <property type="evidence" value="ECO:0007669"/>
    <property type="project" value="TreeGrafter"/>
</dbReference>
<keyword evidence="6 9" id="KW-0472">Membrane</keyword>
<dbReference type="EMBL" id="CP042913">
    <property type="protein sequence ID" value="QEG34712.1"/>
    <property type="molecule type" value="Genomic_DNA"/>
</dbReference>
<keyword evidence="4 9" id="KW-0812">Transmembrane</keyword>
<dbReference type="Proteomes" id="UP000323917">
    <property type="component" value="Chromosome"/>
</dbReference>
<keyword evidence="3 10" id="KW-0808">Transferase</keyword>
<reference evidence="10 11" key="1">
    <citation type="submission" date="2019-08" db="EMBL/GenBank/DDBJ databases">
        <title>Deep-cultivation of Planctomycetes and their phenomic and genomic characterization uncovers novel biology.</title>
        <authorList>
            <person name="Wiegand S."/>
            <person name="Jogler M."/>
            <person name="Boedeker C."/>
            <person name="Pinto D."/>
            <person name="Vollmers J."/>
            <person name="Rivas-Marin E."/>
            <person name="Kohn T."/>
            <person name="Peeters S.H."/>
            <person name="Heuer A."/>
            <person name="Rast P."/>
            <person name="Oberbeckmann S."/>
            <person name="Bunk B."/>
            <person name="Jeske O."/>
            <person name="Meyerdierks A."/>
            <person name="Storesund J.E."/>
            <person name="Kallscheuer N."/>
            <person name="Luecker S."/>
            <person name="Lage O.M."/>
            <person name="Pohl T."/>
            <person name="Merkel B.J."/>
            <person name="Hornburger P."/>
            <person name="Mueller R.-W."/>
            <person name="Bruemmer F."/>
            <person name="Labrenz M."/>
            <person name="Spormann A.M."/>
            <person name="Op den Camp H."/>
            <person name="Overmann J."/>
            <person name="Amann R."/>
            <person name="Jetten M.S.M."/>
            <person name="Mascher T."/>
            <person name="Medema M.H."/>
            <person name="Devos D.P."/>
            <person name="Kaster A.-K."/>
            <person name="Ovreas L."/>
            <person name="Rohde M."/>
            <person name="Galperin M.Y."/>
            <person name="Jogler C."/>
        </authorList>
    </citation>
    <scope>NUCLEOTIDE SEQUENCE [LARGE SCALE GENOMIC DNA]</scope>
    <source>
        <strain evidence="10 11">Pr1d</strain>
    </source>
</reference>
<feature type="transmembrane region" description="Helical" evidence="9">
    <location>
        <begin position="297"/>
        <end position="318"/>
    </location>
</feature>
<dbReference type="Pfam" id="PF00953">
    <property type="entry name" value="Glycos_transf_4"/>
    <property type="match status" value="1"/>
</dbReference>
<dbReference type="RefSeq" id="WP_148073327.1">
    <property type="nucleotide sequence ID" value="NZ_CP042913.1"/>
</dbReference>
<dbReference type="AlphaFoldDB" id="A0A5B9QB26"/>
<gene>
    <name evidence="10" type="ORF">Pr1d_19940</name>
</gene>